<accession>A0ABP1D1L3</accession>
<proteinExistence type="predicted"/>
<evidence type="ECO:0000313" key="1">
    <source>
        <dbReference type="EMBL" id="CAL1700317.1"/>
    </source>
</evidence>
<evidence type="ECO:0000313" key="2">
    <source>
        <dbReference type="Proteomes" id="UP001497453"/>
    </source>
</evidence>
<keyword evidence="2" id="KW-1185">Reference proteome</keyword>
<dbReference type="EMBL" id="OZ037945">
    <property type="protein sequence ID" value="CAL1700317.1"/>
    <property type="molecule type" value="Genomic_DNA"/>
</dbReference>
<dbReference type="Proteomes" id="UP001497453">
    <property type="component" value="Chromosome 2"/>
</dbReference>
<protein>
    <submittedName>
        <fullName evidence="1">Uncharacterized protein</fullName>
    </submittedName>
</protein>
<organism evidence="1 2">
    <name type="scientific">Somion occarium</name>
    <dbReference type="NCBI Taxonomy" id="3059160"/>
    <lineage>
        <taxon>Eukaryota</taxon>
        <taxon>Fungi</taxon>
        <taxon>Dikarya</taxon>
        <taxon>Basidiomycota</taxon>
        <taxon>Agaricomycotina</taxon>
        <taxon>Agaricomycetes</taxon>
        <taxon>Polyporales</taxon>
        <taxon>Cerrenaceae</taxon>
        <taxon>Somion</taxon>
    </lineage>
</organism>
<reference evidence="2" key="1">
    <citation type="submission" date="2024-04" db="EMBL/GenBank/DDBJ databases">
        <authorList>
            <person name="Shaw F."/>
            <person name="Minotto A."/>
        </authorList>
    </citation>
    <scope>NUCLEOTIDE SEQUENCE [LARGE SCALE GENOMIC DNA]</scope>
</reference>
<sequence length="118" mass="13547">MRHSAVEELDLALQLDALTLSPNPDLEVPNPDFVRMLRKTQAIYTLHEFTAVLYRFDYRKIYIPLSVDLRHTLSHLEIDMAKYHASKEAESRWTTFRTVGPISTPSCDVSQNPLSSSQ</sequence>
<gene>
    <name evidence="1" type="ORF">GFSPODELE1_LOCUS3099</name>
</gene>
<name>A0ABP1D1L3_9APHY</name>